<dbReference type="EMBL" id="BFEA01000283">
    <property type="protein sequence ID" value="GBG77964.1"/>
    <property type="molecule type" value="Genomic_DNA"/>
</dbReference>
<evidence type="ECO:0000313" key="3">
    <source>
        <dbReference type="Proteomes" id="UP000265515"/>
    </source>
</evidence>
<feature type="compositionally biased region" description="Gly residues" evidence="1">
    <location>
        <begin position="296"/>
        <end position="317"/>
    </location>
</feature>
<proteinExistence type="predicted"/>
<dbReference type="Gramene" id="GBG77964">
    <property type="protein sequence ID" value="GBG77964"/>
    <property type="gene ID" value="CBR_g25895"/>
</dbReference>
<feature type="compositionally biased region" description="Gly residues" evidence="1">
    <location>
        <begin position="1"/>
        <end position="17"/>
    </location>
</feature>
<evidence type="ECO:0000313" key="2">
    <source>
        <dbReference type="EMBL" id="GBG77964.1"/>
    </source>
</evidence>
<feature type="compositionally biased region" description="Basic and acidic residues" evidence="1">
    <location>
        <begin position="180"/>
        <end position="189"/>
    </location>
</feature>
<reference evidence="2 3" key="1">
    <citation type="journal article" date="2018" name="Cell">
        <title>The Chara Genome: Secondary Complexity and Implications for Plant Terrestrialization.</title>
        <authorList>
            <person name="Nishiyama T."/>
            <person name="Sakayama H."/>
            <person name="Vries J.D."/>
            <person name="Buschmann H."/>
            <person name="Saint-Marcoux D."/>
            <person name="Ullrich K.K."/>
            <person name="Haas F.B."/>
            <person name="Vanderstraeten L."/>
            <person name="Becker D."/>
            <person name="Lang D."/>
            <person name="Vosolsobe S."/>
            <person name="Rombauts S."/>
            <person name="Wilhelmsson P.K.I."/>
            <person name="Janitza P."/>
            <person name="Kern R."/>
            <person name="Heyl A."/>
            <person name="Rumpler F."/>
            <person name="Villalobos L.I.A.C."/>
            <person name="Clay J.M."/>
            <person name="Skokan R."/>
            <person name="Toyoda A."/>
            <person name="Suzuki Y."/>
            <person name="Kagoshima H."/>
            <person name="Schijlen E."/>
            <person name="Tajeshwar N."/>
            <person name="Catarino B."/>
            <person name="Hetherington A.J."/>
            <person name="Saltykova A."/>
            <person name="Bonnot C."/>
            <person name="Breuninger H."/>
            <person name="Symeonidi A."/>
            <person name="Radhakrishnan G.V."/>
            <person name="Van Nieuwerburgh F."/>
            <person name="Deforce D."/>
            <person name="Chang C."/>
            <person name="Karol K.G."/>
            <person name="Hedrich R."/>
            <person name="Ulvskov P."/>
            <person name="Glockner G."/>
            <person name="Delwiche C.F."/>
            <person name="Petrasek J."/>
            <person name="Van de Peer Y."/>
            <person name="Friml J."/>
            <person name="Beilby M."/>
            <person name="Dolan L."/>
            <person name="Kohara Y."/>
            <person name="Sugano S."/>
            <person name="Fujiyama A."/>
            <person name="Delaux P.-M."/>
            <person name="Quint M."/>
            <person name="TheiBen G."/>
            <person name="Hagemann M."/>
            <person name="Harholt J."/>
            <person name="Dunand C."/>
            <person name="Zachgo S."/>
            <person name="Langdale J."/>
            <person name="Maumus F."/>
            <person name="Straeten D.V.D."/>
            <person name="Gould S.B."/>
            <person name="Rensing S.A."/>
        </authorList>
    </citation>
    <scope>NUCLEOTIDE SEQUENCE [LARGE SCALE GENOMIC DNA]</scope>
    <source>
        <strain evidence="2 3">S276</strain>
    </source>
</reference>
<feature type="compositionally biased region" description="Basic and acidic residues" evidence="1">
    <location>
        <begin position="26"/>
        <end position="44"/>
    </location>
</feature>
<accession>A0A388L6Q7</accession>
<sequence>MVSGGKGSGRKGSGGKGSRGKHRAYTTRERRGTESHFDGRRDSDMRDETAMVSCQVRVHLHLSARTLFPEDEERGEVGIHSQFLRSATSAPNATVLRGKEMGRFGSPRLELDTVFPCSPPFSPAQTRDCPSSKVPEGPAVGVLETGDSEYAWSASEGASSNLRGKSTADPGEDGLPQEAHAMRREEETPHWPPRRVVDGLNAGVLETEASDHPSRPLEGASVDLESKSTTRPGEGKLSQEAHAVHREEETQHWSPNKVQEGLGAGVVETNDGERQCHASEAGEASGEKRSNAGESDGSGGKGSGEEGSGGKGSGGTGSHCEGSPASDTQGDAALRSYQVRVDSHLSSRTLCRDVEDNTLLLHLLEEGERLQSTMTSVEGPAAGVLKTGASGCEGRASEETHAVQRGEELLQGSSASTFSIRDTDVVLHTRAPQTTQEGGVEGCQRTSVEGKERED</sequence>
<feature type="region of interest" description="Disordered" evidence="1">
    <location>
        <begin position="390"/>
        <end position="415"/>
    </location>
</feature>
<feature type="compositionally biased region" description="Basic and acidic residues" evidence="1">
    <location>
        <begin position="395"/>
        <end position="408"/>
    </location>
</feature>
<feature type="compositionally biased region" description="Basic and acidic residues" evidence="1">
    <location>
        <begin position="224"/>
        <end position="251"/>
    </location>
</feature>
<dbReference type="AlphaFoldDB" id="A0A388L6Q7"/>
<feature type="region of interest" description="Disordered" evidence="1">
    <location>
        <begin position="273"/>
        <end position="335"/>
    </location>
</feature>
<comment type="caution">
    <text evidence="2">The sequence shown here is derived from an EMBL/GenBank/DDBJ whole genome shotgun (WGS) entry which is preliminary data.</text>
</comment>
<feature type="region of interest" description="Disordered" evidence="1">
    <location>
        <begin position="153"/>
        <end position="259"/>
    </location>
</feature>
<feature type="region of interest" description="Disordered" evidence="1">
    <location>
        <begin position="430"/>
        <end position="455"/>
    </location>
</feature>
<name>A0A388L6Q7_CHABU</name>
<evidence type="ECO:0000256" key="1">
    <source>
        <dbReference type="SAM" id="MobiDB-lite"/>
    </source>
</evidence>
<feature type="region of interest" description="Disordered" evidence="1">
    <location>
        <begin position="1"/>
        <end position="44"/>
    </location>
</feature>
<protein>
    <submittedName>
        <fullName evidence="2">Uncharacterized protein</fullName>
    </submittedName>
</protein>
<keyword evidence="3" id="KW-1185">Reference proteome</keyword>
<organism evidence="2 3">
    <name type="scientific">Chara braunii</name>
    <name type="common">Braun's stonewort</name>
    <dbReference type="NCBI Taxonomy" id="69332"/>
    <lineage>
        <taxon>Eukaryota</taxon>
        <taxon>Viridiplantae</taxon>
        <taxon>Streptophyta</taxon>
        <taxon>Charophyceae</taxon>
        <taxon>Charales</taxon>
        <taxon>Characeae</taxon>
        <taxon>Chara</taxon>
    </lineage>
</organism>
<dbReference type="Proteomes" id="UP000265515">
    <property type="component" value="Unassembled WGS sequence"/>
</dbReference>
<gene>
    <name evidence="2" type="ORF">CBR_g25895</name>
</gene>